<sequence>MFAGIGKIVDKTVTQRSSTSLSASSSIVGALILMAVRSCLNSALYTVSRMLFSIGSRERAPKVVARTCRASIPSVRNLIDRGRACRVCG</sequence>
<dbReference type="EMBL" id="JACFYJ010000008">
    <property type="protein sequence ID" value="MEI5997067.1"/>
    <property type="molecule type" value="Genomic_DNA"/>
</dbReference>
<dbReference type="Proteomes" id="UP001386437">
    <property type="component" value="Unassembled WGS sequence"/>
</dbReference>
<evidence type="ECO:0000256" key="4">
    <source>
        <dbReference type="ARBA" id="ARBA00023136"/>
    </source>
</evidence>
<dbReference type="InterPro" id="IPR004841">
    <property type="entry name" value="AA-permease/SLC12A_dom"/>
</dbReference>
<keyword evidence="7" id="KW-1185">Reference proteome</keyword>
<reference evidence="6 7" key="1">
    <citation type="journal article" date="2022" name="Arch. Microbiol.">
        <title>Paraburkholderia bengalensis sp. nov. isolated from roots of Oryza sativa, IR64.</title>
        <authorList>
            <person name="Nag P."/>
            <person name="Mondal N."/>
            <person name="Sarkar J."/>
            <person name="Das S."/>
        </authorList>
    </citation>
    <scope>NUCLEOTIDE SEQUENCE [LARGE SCALE GENOMIC DNA]</scope>
    <source>
        <strain evidence="6 7">IR64_4_BI</strain>
    </source>
</reference>
<evidence type="ECO:0000313" key="6">
    <source>
        <dbReference type="EMBL" id="MEI5997067.1"/>
    </source>
</evidence>
<keyword evidence="4" id="KW-0472">Membrane</keyword>
<comment type="subcellular location">
    <subcellularLocation>
        <location evidence="1">Membrane</location>
        <topology evidence="1">Multi-pass membrane protein</topology>
    </subcellularLocation>
</comment>
<evidence type="ECO:0000256" key="3">
    <source>
        <dbReference type="ARBA" id="ARBA00022989"/>
    </source>
</evidence>
<dbReference type="Pfam" id="PF00324">
    <property type="entry name" value="AA_permease"/>
    <property type="match status" value="1"/>
</dbReference>
<name>A0ABU8IN89_9BURK</name>
<dbReference type="Gene3D" id="1.20.1740.10">
    <property type="entry name" value="Amino acid/polyamine transporter I"/>
    <property type="match status" value="1"/>
</dbReference>
<evidence type="ECO:0000313" key="7">
    <source>
        <dbReference type="Proteomes" id="UP001386437"/>
    </source>
</evidence>
<evidence type="ECO:0000256" key="2">
    <source>
        <dbReference type="ARBA" id="ARBA00022692"/>
    </source>
</evidence>
<dbReference type="RefSeq" id="WP_419539455.1">
    <property type="nucleotide sequence ID" value="NZ_JACFYJ010000008.1"/>
</dbReference>
<proteinExistence type="predicted"/>
<keyword evidence="2" id="KW-0812">Transmembrane</keyword>
<evidence type="ECO:0000256" key="1">
    <source>
        <dbReference type="ARBA" id="ARBA00004141"/>
    </source>
</evidence>
<keyword evidence="3" id="KW-1133">Transmembrane helix</keyword>
<organism evidence="6 7">
    <name type="scientific">Paraburkholderia bengalensis</name>
    <dbReference type="NCBI Taxonomy" id="2747562"/>
    <lineage>
        <taxon>Bacteria</taxon>
        <taxon>Pseudomonadati</taxon>
        <taxon>Pseudomonadota</taxon>
        <taxon>Betaproteobacteria</taxon>
        <taxon>Burkholderiales</taxon>
        <taxon>Burkholderiaceae</taxon>
        <taxon>Paraburkholderia</taxon>
    </lineage>
</organism>
<gene>
    <name evidence="6" type="ORF">H3V53_07580</name>
</gene>
<evidence type="ECO:0000259" key="5">
    <source>
        <dbReference type="Pfam" id="PF00324"/>
    </source>
</evidence>
<accession>A0ABU8IN89</accession>
<feature type="domain" description="Amino acid permease/ SLC12A" evidence="5">
    <location>
        <begin position="16"/>
        <end position="73"/>
    </location>
</feature>
<comment type="caution">
    <text evidence="6">The sequence shown here is derived from an EMBL/GenBank/DDBJ whole genome shotgun (WGS) entry which is preliminary data.</text>
</comment>
<protein>
    <recommendedName>
        <fullName evidence="5">Amino acid permease/ SLC12A domain-containing protein</fullName>
    </recommendedName>
</protein>